<gene>
    <name evidence="2" type="ORF">WIS52_06105</name>
</gene>
<dbReference type="SUPFAM" id="SSF46689">
    <property type="entry name" value="Homeodomain-like"/>
    <property type="match status" value="1"/>
</dbReference>
<proteinExistence type="predicted"/>
<evidence type="ECO:0000313" key="2">
    <source>
        <dbReference type="EMBL" id="MEQ3550038.1"/>
    </source>
</evidence>
<evidence type="ECO:0000259" key="1">
    <source>
        <dbReference type="Pfam" id="PF17940"/>
    </source>
</evidence>
<dbReference type="Gene3D" id="1.10.357.10">
    <property type="entry name" value="Tetracycline Repressor, domain 2"/>
    <property type="match status" value="1"/>
</dbReference>
<dbReference type="EMBL" id="JBEDNQ010000002">
    <property type="protein sequence ID" value="MEQ3550038.1"/>
    <property type="molecule type" value="Genomic_DNA"/>
</dbReference>
<protein>
    <submittedName>
        <fullName evidence="2">TetR family transcriptional regulator</fullName>
    </submittedName>
</protein>
<feature type="domain" description="Tetracyclin repressor-like C-terminal group 31" evidence="1">
    <location>
        <begin position="99"/>
        <end position="202"/>
    </location>
</feature>
<dbReference type="RefSeq" id="WP_349297124.1">
    <property type="nucleotide sequence ID" value="NZ_JBEDNQ010000002.1"/>
</dbReference>
<evidence type="ECO:0000313" key="3">
    <source>
        <dbReference type="Proteomes" id="UP001494902"/>
    </source>
</evidence>
<dbReference type="Pfam" id="PF17940">
    <property type="entry name" value="TetR_C_31"/>
    <property type="match status" value="1"/>
</dbReference>
<keyword evidence="3" id="KW-1185">Reference proteome</keyword>
<name>A0ABV1K9J1_9PSEU</name>
<dbReference type="InterPro" id="IPR041583">
    <property type="entry name" value="TetR_C_31"/>
</dbReference>
<organism evidence="2 3">
    <name type="scientific">Pseudonocardia nematodicida</name>
    <dbReference type="NCBI Taxonomy" id="1206997"/>
    <lineage>
        <taxon>Bacteria</taxon>
        <taxon>Bacillati</taxon>
        <taxon>Actinomycetota</taxon>
        <taxon>Actinomycetes</taxon>
        <taxon>Pseudonocardiales</taxon>
        <taxon>Pseudonocardiaceae</taxon>
        <taxon>Pseudonocardia</taxon>
    </lineage>
</organism>
<sequence>MSERQDRVLDAAIAVLGSGGSRALTHRAVDAAAGLPPGSASNVARTRSELVAGVVDRLLQREVVAWEALATAGGAERHRSVVGAARESPGVPLESEGGGVEGTVAVLGAMLRELAGPGRELTLARHAIFVEAAFDPALQERIAAARARIEERGAAWLERLGTPLDDDGVRALLAVVEGWLIIAVAAPAAAPDPERLLRRTLRS</sequence>
<dbReference type="Proteomes" id="UP001494902">
    <property type="component" value="Unassembled WGS sequence"/>
</dbReference>
<comment type="caution">
    <text evidence="2">The sequence shown here is derived from an EMBL/GenBank/DDBJ whole genome shotgun (WGS) entry which is preliminary data.</text>
</comment>
<reference evidence="2 3" key="1">
    <citation type="submission" date="2024-03" db="EMBL/GenBank/DDBJ databases">
        <title>Draft genome sequence of Pseudonocardia nematodicida JCM 31783.</title>
        <authorList>
            <person name="Butdee W."/>
            <person name="Duangmal K."/>
        </authorList>
    </citation>
    <scope>NUCLEOTIDE SEQUENCE [LARGE SCALE GENOMIC DNA]</scope>
    <source>
        <strain evidence="2 3">JCM 31783</strain>
    </source>
</reference>
<accession>A0ABV1K9J1</accession>
<dbReference type="InterPro" id="IPR009057">
    <property type="entry name" value="Homeodomain-like_sf"/>
</dbReference>